<dbReference type="AlphaFoldDB" id="A0A382MSN9"/>
<gene>
    <name evidence="1" type="ORF">METZ01_LOCUS304272</name>
</gene>
<dbReference type="EMBL" id="UINC01095381">
    <property type="protein sequence ID" value="SVC51418.1"/>
    <property type="molecule type" value="Genomic_DNA"/>
</dbReference>
<accession>A0A382MSN9</accession>
<evidence type="ECO:0000313" key="1">
    <source>
        <dbReference type="EMBL" id="SVC51418.1"/>
    </source>
</evidence>
<name>A0A382MSN9_9ZZZZ</name>
<organism evidence="1">
    <name type="scientific">marine metagenome</name>
    <dbReference type="NCBI Taxonomy" id="408172"/>
    <lineage>
        <taxon>unclassified sequences</taxon>
        <taxon>metagenomes</taxon>
        <taxon>ecological metagenomes</taxon>
    </lineage>
</organism>
<proteinExistence type="predicted"/>
<reference evidence="1" key="1">
    <citation type="submission" date="2018-05" db="EMBL/GenBank/DDBJ databases">
        <authorList>
            <person name="Lanie J.A."/>
            <person name="Ng W.-L."/>
            <person name="Kazmierczak K.M."/>
            <person name="Andrzejewski T.M."/>
            <person name="Davidsen T.M."/>
            <person name="Wayne K.J."/>
            <person name="Tettelin H."/>
            <person name="Glass J.I."/>
            <person name="Rusch D."/>
            <person name="Podicherti R."/>
            <person name="Tsui H.-C.T."/>
            <person name="Winkler M.E."/>
        </authorList>
    </citation>
    <scope>NUCLEOTIDE SEQUENCE</scope>
</reference>
<protein>
    <submittedName>
        <fullName evidence="1">Uncharacterized protein</fullName>
    </submittedName>
</protein>
<sequence>MDLSFDIGDPQRPKGHAVLYFRVDTEPDKVYATYVVTLPIKSDLGKYVPPFLATHLGGLPLNDLSAFAMPPLPEPVDSHAELERISQMRQDDLVYAGSMFSFDLPRMMESVTEAVQAYSDLWVKRFGDSEVSTVGVIEEAATPEPAAPDADDDQSFQVNEVLFGLMSESDKLAELARLLGSMRFAAEGGDAGTVDEMSREITTLARHLPETFQVSSLLAVAKDTSQKGSRLAQLYLDRCFRLSAGDYSAVQGLDDEIRALEA</sequence>